<evidence type="ECO:0000256" key="1">
    <source>
        <dbReference type="SAM" id="MobiDB-lite"/>
    </source>
</evidence>
<reference evidence="2" key="2">
    <citation type="submission" date="2021-08" db="EMBL/GenBank/DDBJ databases">
        <authorList>
            <person name="Tani A."/>
            <person name="Ola A."/>
            <person name="Ogura Y."/>
            <person name="Katsura K."/>
            <person name="Hayashi T."/>
        </authorList>
    </citation>
    <scope>NUCLEOTIDE SEQUENCE</scope>
    <source>
        <strain evidence="2">LMG 23639</strain>
    </source>
</reference>
<organism evidence="2 3">
    <name type="scientific">Methylobacterium jeotgali</name>
    <dbReference type="NCBI Taxonomy" id="381630"/>
    <lineage>
        <taxon>Bacteria</taxon>
        <taxon>Pseudomonadati</taxon>
        <taxon>Pseudomonadota</taxon>
        <taxon>Alphaproteobacteria</taxon>
        <taxon>Hyphomicrobiales</taxon>
        <taxon>Methylobacteriaceae</taxon>
        <taxon>Methylobacterium</taxon>
    </lineage>
</organism>
<evidence type="ECO:0000313" key="3">
    <source>
        <dbReference type="Proteomes" id="UP001055102"/>
    </source>
</evidence>
<gene>
    <name evidence="2" type="ORF">AOPFMNJM_1011</name>
</gene>
<name>A0ABQ4SUY9_9HYPH</name>
<reference evidence="2" key="1">
    <citation type="journal article" date="2021" name="Front. Microbiol.">
        <title>Comprehensive Comparative Genomics and Phenotyping of Methylobacterium Species.</title>
        <authorList>
            <person name="Alessa O."/>
            <person name="Ogura Y."/>
            <person name="Fujitani Y."/>
            <person name="Takami H."/>
            <person name="Hayashi T."/>
            <person name="Sahin N."/>
            <person name="Tani A."/>
        </authorList>
    </citation>
    <scope>NUCLEOTIDE SEQUENCE</scope>
    <source>
        <strain evidence="2">LMG 23639</strain>
    </source>
</reference>
<sequence length="123" mass="12696">MLRSRSFLGVSGLAAVLSIAILPLARQTADALTGPSLPVAISTPAVLPAPLPGMRPVSLAISPTHVADLGNGPARTPHLNRDGEEKAQLAPKPRRLVKEGCETPVSGLAGPEARRMVPGRCLT</sequence>
<feature type="region of interest" description="Disordered" evidence="1">
    <location>
        <begin position="68"/>
        <end position="90"/>
    </location>
</feature>
<evidence type="ECO:0000313" key="2">
    <source>
        <dbReference type="EMBL" id="GJE05705.1"/>
    </source>
</evidence>
<dbReference type="Proteomes" id="UP001055102">
    <property type="component" value="Unassembled WGS sequence"/>
</dbReference>
<accession>A0ABQ4SUY9</accession>
<keyword evidence="3" id="KW-1185">Reference proteome</keyword>
<proteinExistence type="predicted"/>
<dbReference type="EMBL" id="BPQR01000016">
    <property type="protein sequence ID" value="GJE05705.1"/>
    <property type="molecule type" value="Genomic_DNA"/>
</dbReference>
<protein>
    <submittedName>
        <fullName evidence="2">Uncharacterized protein</fullName>
    </submittedName>
</protein>
<comment type="caution">
    <text evidence="2">The sequence shown here is derived from an EMBL/GenBank/DDBJ whole genome shotgun (WGS) entry which is preliminary data.</text>
</comment>